<dbReference type="OrthoDB" id="3825761at2"/>
<feature type="transmembrane region" description="Helical" evidence="2">
    <location>
        <begin position="162"/>
        <end position="182"/>
    </location>
</feature>
<dbReference type="RefSeq" id="WP_134422383.1">
    <property type="nucleotide sequence ID" value="NZ_SOHA01000001.1"/>
</dbReference>
<keyword evidence="2" id="KW-1133">Transmembrane helix</keyword>
<proteinExistence type="predicted"/>
<name>A0A4Y8JZY5_9MICO</name>
<accession>A0A4Y8JZY5</accession>
<evidence type="ECO:0000256" key="1">
    <source>
        <dbReference type="SAM" id="MobiDB-lite"/>
    </source>
</evidence>
<feature type="compositionally biased region" description="Basic and acidic residues" evidence="1">
    <location>
        <begin position="208"/>
        <end position="222"/>
    </location>
</feature>
<feature type="transmembrane region" description="Helical" evidence="2">
    <location>
        <begin position="37"/>
        <end position="60"/>
    </location>
</feature>
<feature type="region of interest" description="Disordered" evidence="1">
    <location>
        <begin position="199"/>
        <end position="230"/>
    </location>
</feature>
<keyword evidence="2" id="KW-0472">Membrane</keyword>
<dbReference type="AlphaFoldDB" id="A0A4Y8JZY5"/>
<evidence type="ECO:0000256" key="2">
    <source>
        <dbReference type="SAM" id="Phobius"/>
    </source>
</evidence>
<dbReference type="Proteomes" id="UP000297472">
    <property type="component" value="Unassembled WGS sequence"/>
</dbReference>
<comment type="caution">
    <text evidence="3">The sequence shown here is derived from an EMBL/GenBank/DDBJ whole genome shotgun (WGS) entry which is preliminary data.</text>
</comment>
<sequence>MTSRRVGSTVALGALCGLAWAASFRAVMSEFVGSGSTVVWLDTFAAILLPGVIVGALLGWAHTIRLSGGHPGWRWLGAAPAAFAIAPMLLPDAILALFTLGLGGGAIAVPVLAIGGGFAIAGRGQLWARIVCGVISALMIVGMVLATFVIGGPRLAVTEPRGAWVALLASSLLTLFVLAASIPFRPVMEAHLDEGSRVGRRFPPQQVDHADHSRGTGTERSRALRTTPHS</sequence>
<dbReference type="EMBL" id="SOHA01000001">
    <property type="protein sequence ID" value="TFD34166.1"/>
    <property type="molecule type" value="Genomic_DNA"/>
</dbReference>
<organism evidence="3 4">
    <name type="scientific">Cryobacterium cryoconiti</name>
    <dbReference type="NCBI Taxonomy" id="1259239"/>
    <lineage>
        <taxon>Bacteria</taxon>
        <taxon>Bacillati</taxon>
        <taxon>Actinomycetota</taxon>
        <taxon>Actinomycetes</taxon>
        <taxon>Micrococcales</taxon>
        <taxon>Microbacteriaceae</taxon>
        <taxon>Cryobacterium</taxon>
    </lineage>
</organism>
<feature type="transmembrane region" description="Helical" evidence="2">
    <location>
        <begin position="96"/>
        <end position="119"/>
    </location>
</feature>
<feature type="transmembrane region" description="Helical" evidence="2">
    <location>
        <begin position="126"/>
        <end position="150"/>
    </location>
</feature>
<evidence type="ECO:0000313" key="3">
    <source>
        <dbReference type="EMBL" id="TFD34166.1"/>
    </source>
</evidence>
<gene>
    <name evidence="3" type="ORF">E3T49_00385</name>
</gene>
<feature type="transmembrane region" description="Helical" evidence="2">
    <location>
        <begin position="72"/>
        <end position="90"/>
    </location>
</feature>
<reference evidence="3 4" key="1">
    <citation type="submission" date="2019-03" db="EMBL/GenBank/DDBJ databases">
        <title>Genomics of glacier-inhabiting Cryobacterium strains.</title>
        <authorList>
            <person name="Liu Q."/>
            <person name="Xin Y.-H."/>
        </authorList>
    </citation>
    <scope>NUCLEOTIDE SEQUENCE [LARGE SCALE GENOMIC DNA]</scope>
    <source>
        <strain evidence="3 4">TMT1-51</strain>
    </source>
</reference>
<keyword evidence="2" id="KW-0812">Transmembrane</keyword>
<evidence type="ECO:0000313" key="4">
    <source>
        <dbReference type="Proteomes" id="UP000297472"/>
    </source>
</evidence>
<protein>
    <submittedName>
        <fullName evidence="3">Uncharacterized protein</fullName>
    </submittedName>
</protein>
<keyword evidence="4" id="KW-1185">Reference proteome</keyword>